<dbReference type="EMBL" id="DTKL01000017">
    <property type="protein sequence ID" value="HGY93647.1"/>
    <property type="molecule type" value="Genomic_DNA"/>
</dbReference>
<feature type="binding site" evidence="6">
    <location>
        <position position="96"/>
    </location>
    <ligand>
        <name>Mg(2+)</name>
        <dbReference type="ChEBI" id="CHEBI:18420"/>
    </ligand>
</feature>
<evidence type="ECO:0000256" key="2">
    <source>
        <dbReference type="ARBA" id="ARBA00022722"/>
    </source>
</evidence>
<dbReference type="GO" id="GO:0016787">
    <property type="term" value="F:hydrolase activity"/>
    <property type="evidence" value="ECO:0007669"/>
    <property type="project" value="UniProtKB-KW"/>
</dbReference>
<dbReference type="GO" id="GO:0004540">
    <property type="term" value="F:RNA nuclease activity"/>
    <property type="evidence" value="ECO:0007669"/>
    <property type="project" value="InterPro"/>
</dbReference>
<sequence>MIIVDTSVWIDYLGGAANPHTEWLDRNLDAVRLGLTDLILCEILQGIRSEAVFERVRHQMSVFEIHSMAGEELAVQAASNYRYLRARGRTVRTTIDCLIATFCVHHGHSLLHKDRDFAAFEKLLGLKVIHP</sequence>
<evidence type="ECO:0000259" key="7">
    <source>
        <dbReference type="Pfam" id="PF01850"/>
    </source>
</evidence>
<evidence type="ECO:0000256" key="6">
    <source>
        <dbReference type="HAMAP-Rule" id="MF_00265"/>
    </source>
</evidence>
<proteinExistence type="inferred from homology"/>
<dbReference type="CDD" id="cd18760">
    <property type="entry name" value="PIN_MtVapC3-like"/>
    <property type="match status" value="1"/>
</dbReference>
<organism evidence="8">
    <name type="scientific">Acidobacterium capsulatum</name>
    <dbReference type="NCBI Taxonomy" id="33075"/>
    <lineage>
        <taxon>Bacteria</taxon>
        <taxon>Pseudomonadati</taxon>
        <taxon>Acidobacteriota</taxon>
        <taxon>Terriglobia</taxon>
        <taxon>Terriglobales</taxon>
        <taxon>Acidobacteriaceae</taxon>
        <taxon>Acidobacterium</taxon>
    </lineage>
</organism>
<name>A0A7V5CSM2_9BACT</name>
<evidence type="ECO:0000256" key="5">
    <source>
        <dbReference type="ARBA" id="ARBA00022842"/>
    </source>
</evidence>
<comment type="similarity">
    <text evidence="6">Belongs to the PINc/VapC protein family.</text>
</comment>
<comment type="function">
    <text evidence="6">Toxic component of a toxin-antitoxin (TA) system. An RNase.</text>
</comment>
<keyword evidence="3 6" id="KW-0479">Metal-binding</keyword>
<keyword evidence="4 6" id="KW-0378">Hydrolase</keyword>
<dbReference type="AlphaFoldDB" id="A0A7V5CSM2"/>
<reference evidence="8" key="1">
    <citation type="journal article" date="2020" name="mSystems">
        <title>Genome- and Community-Level Interaction Insights into Carbon Utilization and Element Cycling Functions of Hydrothermarchaeota in Hydrothermal Sediment.</title>
        <authorList>
            <person name="Zhou Z."/>
            <person name="Liu Y."/>
            <person name="Xu W."/>
            <person name="Pan J."/>
            <person name="Luo Z.H."/>
            <person name="Li M."/>
        </authorList>
    </citation>
    <scope>NUCLEOTIDE SEQUENCE [LARGE SCALE GENOMIC DNA]</scope>
    <source>
        <strain evidence="8">SpSt-855</strain>
    </source>
</reference>
<dbReference type="PANTHER" id="PTHR42740:SF1">
    <property type="entry name" value="RIBONUCLEASE VAPC3"/>
    <property type="match status" value="1"/>
</dbReference>
<comment type="cofactor">
    <cofactor evidence="6">
        <name>Mg(2+)</name>
        <dbReference type="ChEBI" id="CHEBI:18420"/>
    </cofactor>
</comment>
<feature type="domain" description="PIN" evidence="7">
    <location>
        <begin position="2"/>
        <end position="121"/>
    </location>
</feature>
<comment type="caution">
    <text evidence="8">The sequence shown here is derived from an EMBL/GenBank/DDBJ whole genome shotgun (WGS) entry which is preliminary data.</text>
</comment>
<protein>
    <recommendedName>
        <fullName evidence="6">Ribonuclease VapC</fullName>
        <shortName evidence="6">RNase VapC</shortName>
        <ecNumber evidence="6">3.1.-.-</ecNumber>
    </recommendedName>
    <alternativeName>
        <fullName evidence="6">Toxin VapC</fullName>
    </alternativeName>
</protein>
<gene>
    <name evidence="6" type="primary">vapC</name>
    <name evidence="8" type="ORF">ENW50_02995</name>
</gene>
<accession>A0A7V5CSM2</accession>
<dbReference type="HAMAP" id="MF_00265">
    <property type="entry name" value="VapC_Nob1"/>
    <property type="match status" value="1"/>
</dbReference>
<evidence type="ECO:0000313" key="8">
    <source>
        <dbReference type="EMBL" id="HGY93647.1"/>
    </source>
</evidence>
<dbReference type="PANTHER" id="PTHR42740">
    <property type="entry name" value="RIBONUCLEASE VAPC3"/>
    <property type="match status" value="1"/>
</dbReference>
<keyword evidence="5 6" id="KW-0460">Magnesium</keyword>
<keyword evidence="6" id="KW-0800">Toxin</keyword>
<evidence type="ECO:0000256" key="4">
    <source>
        <dbReference type="ARBA" id="ARBA00022801"/>
    </source>
</evidence>
<evidence type="ECO:0000256" key="3">
    <source>
        <dbReference type="ARBA" id="ARBA00022723"/>
    </source>
</evidence>
<dbReference type="Pfam" id="PF01850">
    <property type="entry name" value="PIN"/>
    <property type="match status" value="1"/>
</dbReference>
<keyword evidence="1 6" id="KW-1277">Toxin-antitoxin system</keyword>
<evidence type="ECO:0000256" key="1">
    <source>
        <dbReference type="ARBA" id="ARBA00022649"/>
    </source>
</evidence>
<dbReference type="Gene3D" id="3.40.50.1010">
    <property type="entry name" value="5'-nuclease"/>
    <property type="match status" value="1"/>
</dbReference>
<keyword evidence="2 6" id="KW-0540">Nuclease</keyword>
<dbReference type="InterPro" id="IPR029060">
    <property type="entry name" value="PIN-like_dom_sf"/>
</dbReference>
<feature type="binding site" evidence="6">
    <location>
        <position position="5"/>
    </location>
    <ligand>
        <name>Mg(2+)</name>
        <dbReference type="ChEBI" id="CHEBI:18420"/>
    </ligand>
</feature>
<dbReference type="GO" id="GO:0090729">
    <property type="term" value="F:toxin activity"/>
    <property type="evidence" value="ECO:0007669"/>
    <property type="project" value="UniProtKB-KW"/>
</dbReference>
<dbReference type="InterPro" id="IPR051749">
    <property type="entry name" value="PINc/VapC_TA_RNase"/>
</dbReference>
<dbReference type="InterPro" id="IPR002716">
    <property type="entry name" value="PIN_dom"/>
</dbReference>
<dbReference type="EC" id="3.1.-.-" evidence="6"/>
<dbReference type="InterPro" id="IPR022907">
    <property type="entry name" value="VapC_family"/>
</dbReference>
<dbReference type="SUPFAM" id="SSF88723">
    <property type="entry name" value="PIN domain-like"/>
    <property type="match status" value="1"/>
</dbReference>
<dbReference type="GO" id="GO:0000287">
    <property type="term" value="F:magnesium ion binding"/>
    <property type="evidence" value="ECO:0007669"/>
    <property type="project" value="UniProtKB-UniRule"/>
</dbReference>